<accession>A0ACC1S7T1</accession>
<keyword evidence="2" id="KW-1185">Reference proteome</keyword>
<sequence length="369" mass="41094">MNFELPLEVRDYLSRLDTFINRTVLPIQHQDDNDRFFDYRREASRTQWNNGGLPAEDWENLLQRVKKLADQEGFYRFACPPEYGGSGSESLNLYMCAIRYYLASHPVYGGGVSLANDLQSEHSVVGNIPFVILIYHYGTPEQQRTLIPASIRGEMRATFGLTEIEHGSDATYMGTTAKPVTLDSGEAGPGVTVASYEWTLNMPSDHATVMFQNVRVPESAILGPRDNGLAIAQTFTHENRIRQAASSCGAAQYCIDKSVEYANKRNVFGKPLSFNQAIQWPLVELSTQAEMLRLLILRTAVEMDQVAAQAKAVGKAPWGGHRKAAGSQNRDVQLLRGSSCLRVGGSSHPDPRRRWILEALPLRAYLATL</sequence>
<proteinExistence type="predicted"/>
<dbReference type="Proteomes" id="UP001148629">
    <property type="component" value="Unassembled WGS sequence"/>
</dbReference>
<evidence type="ECO:0000313" key="1">
    <source>
        <dbReference type="EMBL" id="KAJ3533884.1"/>
    </source>
</evidence>
<gene>
    <name evidence="1" type="ORF">NM208_g7785</name>
</gene>
<name>A0ACC1S7T1_9HYPO</name>
<reference evidence="1" key="1">
    <citation type="submission" date="2022-08" db="EMBL/GenBank/DDBJ databases">
        <title>Genome Sequence of Fusarium decemcellulare.</title>
        <authorList>
            <person name="Buettner E."/>
        </authorList>
    </citation>
    <scope>NUCLEOTIDE SEQUENCE</scope>
    <source>
        <strain evidence="1">Babe19</strain>
    </source>
</reference>
<organism evidence="1 2">
    <name type="scientific">Fusarium decemcellulare</name>
    <dbReference type="NCBI Taxonomy" id="57161"/>
    <lineage>
        <taxon>Eukaryota</taxon>
        <taxon>Fungi</taxon>
        <taxon>Dikarya</taxon>
        <taxon>Ascomycota</taxon>
        <taxon>Pezizomycotina</taxon>
        <taxon>Sordariomycetes</taxon>
        <taxon>Hypocreomycetidae</taxon>
        <taxon>Hypocreales</taxon>
        <taxon>Nectriaceae</taxon>
        <taxon>Fusarium</taxon>
        <taxon>Fusarium decemcellulare species complex</taxon>
    </lineage>
</organism>
<protein>
    <submittedName>
        <fullName evidence="1">Uncharacterized protein</fullName>
    </submittedName>
</protein>
<dbReference type="EMBL" id="JANRMS010000828">
    <property type="protein sequence ID" value="KAJ3533884.1"/>
    <property type="molecule type" value="Genomic_DNA"/>
</dbReference>
<evidence type="ECO:0000313" key="2">
    <source>
        <dbReference type="Proteomes" id="UP001148629"/>
    </source>
</evidence>
<comment type="caution">
    <text evidence="1">The sequence shown here is derived from an EMBL/GenBank/DDBJ whole genome shotgun (WGS) entry which is preliminary data.</text>
</comment>